<name>L7JUD5_TRAHO</name>
<dbReference type="OrthoDB" id="10380058at2759"/>
<dbReference type="InParanoid" id="L7JUD5"/>
<dbReference type="VEuPathDB" id="MicrosporidiaDB:THOM_2166"/>
<dbReference type="HOGENOM" id="CLU_1877010_0_0_1"/>
<feature type="non-terminal residue" evidence="1">
    <location>
        <position position="1"/>
    </location>
</feature>
<accession>L7JUD5</accession>
<dbReference type="AlphaFoldDB" id="L7JUD5"/>
<dbReference type="Proteomes" id="UP000011185">
    <property type="component" value="Unassembled WGS sequence"/>
</dbReference>
<sequence>VHTSHPMRTIALLNRSKATVPKKVHWLKRNFLQHNDKIIIIALEEYTTTYIPAIHRCTWLPAIHRNTCTNTSVTYYKSLLKDLSNDKRLLVVRENECARVVEVLETYTIDVVVMGREFVDGDGKLFRMVCACMKMCVVMLPV</sequence>
<evidence type="ECO:0000313" key="2">
    <source>
        <dbReference type="Proteomes" id="UP000011185"/>
    </source>
</evidence>
<organism evidence="1 2">
    <name type="scientific">Trachipleistophora hominis</name>
    <name type="common">Microsporidian parasite</name>
    <dbReference type="NCBI Taxonomy" id="72359"/>
    <lineage>
        <taxon>Eukaryota</taxon>
        <taxon>Fungi</taxon>
        <taxon>Fungi incertae sedis</taxon>
        <taxon>Microsporidia</taxon>
        <taxon>Pleistophoridae</taxon>
        <taxon>Trachipleistophora</taxon>
    </lineage>
</organism>
<reference evidence="1 2" key="1">
    <citation type="journal article" date="2012" name="PLoS Pathog.">
        <title>The genome of the obligate intracellular parasite Trachipleistophora hominis: new insights into microsporidian genome dynamics and reductive evolution.</title>
        <authorList>
            <person name="Heinz E."/>
            <person name="Williams T.A."/>
            <person name="Nakjang S."/>
            <person name="Noel C.J."/>
            <person name="Swan D.C."/>
            <person name="Goldberg A.V."/>
            <person name="Harris S.R."/>
            <person name="Weinmaier T."/>
            <person name="Markert S."/>
            <person name="Becher D."/>
            <person name="Bernhardt J."/>
            <person name="Dagan T."/>
            <person name="Hacker C."/>
            <person name="Lucocq J.M."/>
            <person name="Schweder T."/>
            <person name="Rattei T."/>
            <person name="Hall N."/>
            <person name="Hirt R.P."/>
            <person name="Embley T.M."/>
        </authorList>
    </citation>
    <scope>NUCLEOTIDE SEQUENCE [LARGE SCALE GENOMIC DNA]</scope>
</reference>
<evidence type="ECO:0000313" key="1">
    <source>
        <dbReference type="EMBL" id="ELQ74920.1"/>
    </source>
</evidence>
<dbReference type="OMA" id="MVRENEC"/>
<keyword evidence="2" id="KW-1185">Reference proteome</keyword>
<dbReference type="EMBL" id="JH994008">
    <property type="protein sequence ID" value="ELQ74920.1"/>
    <property type="molecule type" value="Genomic_DNA"/>
</dbReference>
<proteinExistence type="predicted"/>
<protein>
    <submittedName>
        <fullName evidence="1">Uncharacterized protein</fullName>
    </submittedName>
</protein>
<gene>
    <name evidence="1" type="ORF">THOM_2166</name>
</gene>